<dbReference type="RefSeq" id="XP_045270268.1">
    <property type="nucleotide sequence ID" value="XM_045410370.1"/>
</dbReference>
<evidence type="ECO:0000313" key="2">
    <source>
        <dbReference type="Proteomes" id="UP000613401"/>
    </source>
</evidence>
<sequence length="360" mass="40100">MADAQLTCSRADDFVLVCRPKKGTAFVEARLNDGYTYTDKGWQQILAHLERELSPDKLNEDAVISLETDLTDTSLSKYVPQGIFQSLRVVDIQGLDPATRQISARDVAIKFNPYKLSSELPTTYDHEQVVVLPNSKLDGLWEFSVKDNHLRSELSRWVKNFAKAIQSRSTIHIVLIDSIESYSWTRRATVSPETDTKFHEITCSSGFDTLAAIPNVVVICTSRTGNLPVHSLPDPSGKPVRLAYLAPLTLPRLDLAQRYDVLCSQFQAYMDAGVITCNDKLDDCLGAIRDREDGKATPSIQILELAEHVGDDISARLGGQIVILALMTDLKEERCDMATAVSIVWRYHTRLGAERTTTAN</sequence>
<organism evidence="1 2">
    <name type="scientific">Colletotrichum gloeosporioides</name>
    <name type="common">Anthracnose fungus</name>
    <name type="synonym">Glomerella cingulata</name>
    <dbReference type="NCBI Taxonomy" id="474922"/>
    <lineage>
        <taxon>Eukaryota</taxon>
        <taxon>Fungi</taxon>
        <taxon>Dikarya</taxon>
        <taxon>Ascomycota</taxon>
        <taxon>Pezizomycotina</taxon>
        <taxon>Sordariomycetes</taxon>
        <taxon>Hypocreomycetidae</taxon>
        <taxon>Glomerellales</taxon>
        <taxon>Glomerellaceae</taxon>
        <taxon>Colletotrichum</taxon>
        <taxon>Colletotrichum gloeosporioides species complex</taxon>
    </lineage>
</organism>
<name>A0A8H4CW90_COLGL</name>
<comment type="caution">
    <text evidence="1">The sequence shown here is derived from an EMBL/GenBank/DDBJ whole genome shotgun (WGS) entry which is preliminary data.</text>
</comment>
<dbReference type="Proteomes" id="UP000613401">
    <property type="component" value="Unassembled WGS sequence"/>
</dbReference>
<protein>
    <submittedName>
        <fullName evidence="1">Uncharacterized protein</fullName>
    </submittedName>
</protein>
<proteinExistence type="predicted"/>
<evidence type="ECO:0000313" key="1">
    <source>
        <dbReference type="EMBL" id="KAF3811109.1"/>
    </source>
</evidence>
<reference evidence="1" key="2">
    <citation type="submission" date="2020-03" db="EMBL/GenBank/DDBJ databases">
        <authorList>
            <person name="Fu F.-F."/>
            <person name="Chen J."/>
        </authorList>
    </citation>
    <scope>NUCLEOTIDE SEQUENCE</scope>
    <source>
        <strain evidence="1">Lc1</strain>
    </source>
</reference>
<dbReference type="GeneID" id="69017573"/>
<keyword evidence="2" id="KW-1185">Reference proteome</keyword>
<dbReference type="EMBL" id="WVTB01000008">
    <property type="protein sequence ID" value="KAF3811109.1"/>
    <property type="molecule type" value="Genomic_DNA"/>
</dbReference>
<dbReference type="AlphaFoldDB" id="A0A8H4CW90"/>
<gene>
    <name evidence="1" type="ORF">GCG54_00010445</name>
</gene>
<reference evidence="1" key="1">
    <citation type="journal article" date="2020" name="Phytopathology">
        <title>Genome sequence and comparative analysis of Colletotrichum gloeosporioides isolated from Liriodendron leaves.</title>
        <authorList>
            <person name="Fu F.F."/>
            <person name="Hao Z."/>
            <person name="Wang P."/>
            <person name="Lu Y."/>
            <person name="Xue L.J."/>
            <person name="Wei G."/>
            <person name="Tian Y."/>
            <person name="Baishi H."/>
            <person name="Xu H."/>
            <person name="Shi J."/>
            <person name="Cheng T."/>
            <person name="Wang G."/>
            <person name="Yi Y."/>
            <person name="Chen J."/>
        </authorList>
    </citation>
    <scope>NUCLEOTIDE SEQUENCE</scope>
    <source>
        <strain evidence="1">Lc1</strain>
    </source>
</reference>
<accession>A0A8H4CW90</accession>